<dbReference type="Proteomes" id="UP000315730">
    <property type="component" value="Unassembled WGS sequence"/>
</dbReference>
<evidence type="ECO:0000313" key="2">
    <source>
        <dbReference type="EMBL" id="GEC97846.1"/>
    </source>
</evidence>
<name>A0A4Y4CZV6_KOCVA</name>
<evidence type="ECO:0000313" key="3">
    <source>
        <dbReference type="Proteomes" id="UP000315730"/>
    </source>
</evidence>
<reference evidence="2 3" key="1">
    <citation type="submission" date="2019-06" db="EMBL/GenBank/DDBJ databases">
        <title>Whole genome shotgun sequence of Kocuria varians NBRC 15358.</title>
        <authorList>
            <person name="Hosoyama A."/>
            <person name="Uohara A."/>
            <person name="Ohji S."/>
            <person name="Ichikawa N."/>
        </authorList>
    </citation>
    <scope>NUCLEOTIDE SEQUENCE [LARGE SCALE GENOMIC DNA]</scope>
    <source>
        <strain evidence="2 3">NBRC 15358</strain>
    </source>
</reference>
<feature type="compositionally biased region" description="Basic residues" evidence="1">
    <location>
        <begin position="1"/>
        <end position="10"/>
    </location>
</feature>
<gene>
    <name evidence="2" type="ORF">KVA01_00010</name>
</gene>
<comment type="caution">
    <text evidence="2">The sequence shown here is derived from an EMBL/GenBank/DDBJ whole genome shotgun (WGS) entry which is preliminary data.</text>
</comment>
<evidence type="ECO:0000256" key="1">
    <source>
        <dbReference type="SAM" id="MobiDB-lite"/>
    </source>
</evidence>
<dbReference type="EMBL" id="BJNW01000001">
    <property type="protein sequence ID" value="GEC97846.1"/>
    <property type="molecule type" value="Genomic_DNA"/>
</dbReference>
<proteinExistence type="predicted"/>
<dbReference type="AlphaFoldDB" id="A0A4Y4CZV6"/>
<feature type="region of interest" description="Disordered" evidence="1">
    <location>
        <begin position="1"/>
        <end position="24"/>
    </location>
</feature>
<accession>A0A4Y4CZV6</accession>
<dbReference type="RefSeq" id="WP_233438708.1">
    <property type="nucleotide sequence ID" value="NZ_BJNW01000001.1"/>
</dbReference>
<sequence>MCENSHHRKTSTLTPTPTRRPRSHHSYTLICEEPLTLSFPDLAEHANRVHPELKTLVQEFSEADRARFTESASLCEMWIDPEFKKLLNTLQLDGRLPNIDTNIDANNDFKRVLTFTLPEGGETTDVRDIIQHAWAATVDTYAGALCHRAKEIAAGNSNSSWTPDRATSAPTL</sequence>
<protein>
    <submittedName>
        <fullName evidence="2">Uncharacterized protein</fullName>
    </submittedName>
</protein>
<keyword evidence="3" id="KW-1185">Reference proteome</keyword>
<organism evidence="2 3">
    <name type="scientific">Kocuria varians</name>
    <name type="common">Micrococcus varians</name>
    <dbReference type="NCBI Taxonomy" id="1272"/>
    <lineage>
        <taxon>Bacteria</taxon>
        <taxon>Bacillati</taxon>
        <taxon>Actinomycetota</taxon>
        <taxon>Actinomycetes</taxon>
        <taxon>Micrococcales</taxon>
        <taxon>Micrococcaceae</taxon>
        <taxon>Kocuria</taxon>
    </lineage>
</organism>